<reference evidence="2 3" key="1">
    <citation type="submission" date="2014-10" db="EMBL/GenBank/DDBJ databases">
        <title>Draft genome of the hookworm Ancylostoma caninum.</title>
        <authorList>
            <person name="Mitreva M."/>
        </authorList>
    </citation>
    <scope>NUCLEOTIDE SEQUENCE [LARGE SCALE GENOMIC DNA]</scope>
    <source>
        <strain evidence="2 3">Baltimore</strain>
    </source>
</reference>
<feature type="transmembrane region" description="Helical" evidence="1">
    <location>
        <begin position="46"/>
        <end position="64"/>
    </location>
</feature>
<keyword evidence="3" id="KW-1185">Reference proteome</keyword>
<dbReference type="STRING" id="29170.A0A368FAY1"/>
<keyword evidence="1" id="KW-1133">Transmembrane helix</keyword>
<proteinExistence type="predicted"/>
<organism evidence="2 3">
    <name type="scientific">Ancylostoma caninum</name>
    <name type="common">Dog hookworm</name>
    <dbReference type="NCBI Taxonomy" id="29170"/>
    <lineage>
        <taxon>Eukaryota</taxon>
        <taxon>Metazoa</taxon>
        <taxon>Ecdysozoa</taxon>
        <taxon>Nematoda</taxon>
        <taxon>Chromadorea</taxon>
        <taxon>Rhabditida</taxon>
        <taxon>Rhabditina</taxon>
        <taxon>Rhabditomorpha</taxon>
        <taxon>Strongyloidea</taxon>
        <taxon>Ancylostomatidae</taxon>
        <taxon>Ancylostomatinae</taxon>
        <taxon>Ancylostoma</taxon>
    </lineage>
</organism>
<name>A0A368FAY1_ANCCA</name>
<comment type="caution">
    <text evidence="2">The sequence shown here is derived from an EMBL/GenBank/DDBJ whole genome shotgun (WGS) entry which is preliminary data.</text>
</comment>
<dbReference type="EMBL" id="JOJR01002981">
    <property type="protein sequence ID" value="RCN28149.1"/>
    <property type="molecule type" value="Genomic_DNA"/>
</dbReference>
<feature type="transmembrane region" description="Helical" evidence="1">
    <location>
        <begin position="71"/>
        <end position="89"/>
    </location>
</feature>
<gene>
    <name evidence="2" type="ORF">ANCCAN_26115</name>
</gene>
<dbReference type="Proteomes" id="UP000252519">
    <property type="component" value="Unassembled WGS sequence"/>
</dbReference>
<dbReference type="OrthoDB" id="5846778at2759"/>
<sequence length="163" mass="18726">MSSLSRCSRAWLSFLLLQDVGVIWMCYSGQAALLFKNTTASVARQYSLVVAVICIVRLFLLRFFESFPLHVCHIIVTTLYALAMGAEMFYYRTMDSTTPNIIRVVVQAVTVILFTIAQRWLYELPEAGPVRRKGRLFAKHYMEGDLLIPPESDDVRELRKKQL</sequence>
<protein>
    <submittedName>
        <fullName evidence="2">Uncharacterized protein</fullName>
    </submittedName>
</protein>
<keyword evidence="1" id="KW-0472">Membrane</keyword>
<evidence type="ECO:0000256" key="1">
    <source>
        <dbReference type="SAM" id="Phobius"/>
    </source>
</evidence>
<evidence type="ECO:0000313" key="2">
    <source>
        <dbReference type="EMBL" id="RCN28149.1"/>
    </source>
</evidence>
<feature type="transmembrane region" description="Helical" evidence="1">
    <location>
        <begin position="12"/>
        <end position="34"/>
    </location>
</feature>
<dbReference type="AlphaFoldDB" id="A0A368FAY1"/>
<feature type="transmembrane region" description="Helical" evidence="1">
    <location>
        <begin position="101"/>
        <end position="122"/>
    </location>
</feature>
<accession>A0A368FAY1</accession>
<evidence type="ECO:0000313" key="3">
    <source>
        <dbReference type="Proteomes" id="UP000252519"/>
    </source>
</evidence>
<keyword evidence="1" id="KW-0812">Transmembrane</keyword>